<reference evidence="1" key="1">
    <citation type="submission" date="2023-04" db="EMBL/GenBank/DDBJ databases">
        <title>A chromosome-level genome assembly of the parasitoid wasp Eretmocerus hayati.</title>
        <authorList>
            <person name="Zhong Y."/>
            <person name="Liu S."/>
            <person name="Liu Y."/>
        </authorList>
    </citation>
    <scope>NUCLEOTIDE SEQUENCE</scope>
    <source>
        <strain evidence="1">ZJU_SS_LIU_2023</strain>
    </source>
</reference>
<dbReference type="EMBL" id="CM056741">
    <property type="protein sequence ID" value="KAJ8685566.1"/>
    <property type="molecule type" value="Genomic_DNA"/>
</dbReference>
<evidence type="ECO:0000313" key="2">
    <source>
        <dbReference type="Proteomes" id="UP001239111"/>
    </source>
</evidence>
<accession>A0ACC2PPY4</accession>
<dbReference type="Proteomes" id="UP001239111">
    <property type="component" value="Chromosome 1"/>
</dbReference>
<name>A0ACC2PPY4_9HYME</name>
<proteinExistence type="predicted"/>
<evidence type="ECO:0000313" key="1">
    <source>
        <dbReference type="EMBL" id="KAJ8685566.1"/>
    </source>
</evidence>
<sequence length="100" mass="11215">MPGKCGNLLRAPRNNSLTMSIPHILENYLGVVHVQELPEFYQVPGPFDRSNHDLDVGLPEIQYIKQIIQGEGLVYIAGYAASRFRSNPLTLAFLLASYQK</sequence>
<organism evidence="1 2">
    <name type="scientific">Eretmocerus hayati</name>
    <dbReference type="NCBI Taxonomy" id="131215"/>
    <lineage>
        <taxon>Eukaryota</taxon>
        <taxon>Metazoa</taxon>
        <taxon>Ecdysozoa</taxon>
        <taxon>Arthropoda</taxon>
        <taxon>Hexapoda</taxon>
        <taxon>Insecta</taxon>
        <taxon>Pterygota</taxon>
        <taxon>Neoptera</taxon>
        <taxon>Endopterygota</taxon>
        <taxon>Hymenoptera</taxon>
        <taxon>Apocrita</taxon>
        <taxon>Proctotrupomorpha</taxon>
        <taxon>Chalcidoidea</taxon>
        <taxon>Aphelinidae</taxon>
        <taxon>Aphelininae</taxon>
        <taxon>Eretmocerus</taxon>
    </lineage>
</organism>
<gene>
    <name evidence="1" type="ORF">QAD02_021359</name>
</gene>
<protein>
    <submittedName>
        <fullName evidence="1">Uncharacterized protein</fullName>
    </submittedName>
</protein>
<comment type="caution">
    <text evidence="1">The sequence shown here is derived from an EMBL/GenBank/DDBJ whole genome shotgun (WGS) entry which is preliminary data.</text>
</comment>
<keyword evidence="2" id="KW-1185">Reference proteome</keyword>